<dbReference type="Proteomes" id="UP001150581">
    <property type="component" value="Unassembled WGS sequence"/>
</dbReference>
<evidence type="ECO:0000313" key="1">
    <source>
        <dbReference type="EMBL" id="KAJ1889835.1"/>
    </source>
</evidence>
<evidence type="ECO:0000313" key="2">
    <source>
        <dbReference type="Proteomes" id="UP001150581"/>
    </source>
</evidence>
<protein>
    <submittedName>
        <fullName evidence="1">tRNA(Ser) Um(44) 2'-O-methyltransferase</fullName>
        <ecNumber evidence="1">2.1.1.211</ecNumber>
    </submittedName>
</protein>
<keyword evidence="1" id="KW-0489">Methyltransferase</keyword>
<proteinExistence type="predicted"/>
<name>A0ACC1I809_9FUNG</name>
<reference evidence="1" key="1">
    <citation type="submission" date="2022-07" db="EMBL/GenBank/DDBJ databases">
        <title>Phylogenomic reconstructions and comparative analyses of Kickxellomycotina fungi.</title>
        <authorList>
            <person name="Reynolds N.K."/>
            <person name="Stajich J.E."/>
            <person name="Barry K."/>
            <person name="Grigoriev I.V."/>
            <person name="Crous P."/>
            <person name="Smith M.E."/>
        </authorList>
    </citation>
    <scope>NUCLEOTIDE SEQUENCE</scope>
    <source>
        <strain evidence="1">Benny 63K</strain>
    </source>
</reference>
<organism evidence="1 2">
    <name type="scientific">Kickxella alabastrina</name>
    <dbReference type="NCBI Taxonomy" id="61397"/>
    <lineage>
        <taxon>Eukaryota</taxon>
        <taxon>Fungi</taxon>
        <taxon>Fungi incertae sedis</taxon>
        <taxon>Zoopagomycota</taxon>
        <taxon>Kickxellomycotina</taxon>
        <taxon>Kickxellomycetes</taxon>
        <taxon>Kickxellales</taxon>
        <taxon>Kickxellaceae</taxon>
        <taxon>Kickxella</taxon>
    </lineage>
</organism>
<gene>
    <name evidence="1" type="primary">TRM44_2</name>
    <name evidence="1" type="ORF">LPJ66_007821</name>
</gene>
<dbReference type="EC" id="2.1.1.211" evidence="1"/>
<sequence>MSTQVIIDRIAQKKQELAALEQVQALSENTASHCLELNRQMGKVVEQYKSILGIAKGWSGAFENAALVDIPQTNSNEDDSDQPESVIRIPAAAESFSLISMEPAEQAFLDHQQQQQQQILGAESTDTLIEAQRIAAFAKFKPEYFWEETKEMQIQDESDTWRLLASASIEDAEEWHFLGVMDKWIQAAELIIPPVKSTEILEDCVTEDGATVGELRRMRRVLVPKRKLKDPLLEEDVVVSRLNSGIYARFIPRVSDPSGIPFYYPSVHEFAFGYVETGGSTQHDSSSCKLVIIVRELSPGSTVVTKKHQMVWQDLIKRLYKWTATERFGYQKRVEHDVVVSYDLYTAKYQELKAKYALHWVENWPEQTDPRKFVYEDIAIASWIICLWQGSNSAKAKKPRFVDLGCGNGLLVHLLNSEGFSGYGIDQCSRKVWAHFGENPDLRAQTLVPYEFSAEDADWIIGNHADELVPWIPIIAARTTGTSKPGFIIIPCCPHDLSGKKMVFPVAAGQSKYHLYVKYIVNLAEKCGFSVEKEFLRIPSTKNVAIVGRRSDCHAHGAAHADELARTGEQDFVARVPDSVKNEVRLAKMRERDHCATSN</sequence>
<comment type="caution">
    <text evidence="1">The sequence shown here is derived from an EMBL/GenBank/DDBJ whole genome shotgun (WGS) entry which is preliminary data.</text>
</comment>
<keyword evidence="2" id="KW-1185">Reference proteome</keyword>
<keyword evidence="1" id="KW-0808">Transferase</keyword>
<accession>A0ACC1I809</accession>
<dbReference type="EMBL" id="JANBPG010001463">
    <property type="protein sequence ID" value="KAJ1889835.1"/>
    <property type="molecule type" value="Genomic_DNA"/>
</dbReference>